<dbReference type="Proteomes" id="UP000593577">
    <property type="component" value="Unassembled WGS sequence"/>
</dbReference>
<organism evidence="1 2">
    <name type="scientific">Gossypium aridum</name>
    <name type="common">American cotton</name>
    <name type="synonym">Erioxylum aridum</name>
    <dbReference type="NCBI Taxonomy" id="34290"/>
    <lineage>
        <taxon>Eukaryota</taxon>
        <taxon>Viridiplantae</taxon>
        <taxon>Streptophyta</taxon>
        <taxon>Embryophyta</taxon>
        <taxon>Tracheophyta</taxon>
        <taxon>Spermatophyta</taxon>
        <taxon>Magnoliopsida</taxon>
        <taxon>eudicotyledons</taxon>
        <taxon>Gunneridae</taxon>
        <taxon>Pentapetalae</taxon>
        <taxon>rosids</taxon>
        <taxon>malvids</taxon>
        <taxon>Malvales</taxon>
        <taxon>Malvaceae</taxon>
        <taxon>Malvoideae</taxon>
        <taxon>Gossypium</taxon>
    </lineage>
</organism>
<reference evidence="1 2" key="1">
    <citation type="journal article" date="2019" name="Genome Biol. Evol.">
        <title>Insights into the evolution of the New World diploid cottons (Gossypium, subgenus Houzingenia) based on genome sequencing.</title>
        <authorList>
            <person name="Grover C.E."/>
            <person name="Arick M.A. 2nd"/>
            <person name="Thrash A."/>
            <person name="Conover J.L."/>
            <person name="Sanders W.S."/>
            <person name="Peterson D.G."/>
            <person name="Frelichowski J.E."/>
            <person name="Scheffler J.A."/>
            <person name="Scheffler B.E."/>
            <person name="Wendel J.F."/>
        </authorList>
    </citation>
    <scope>NUCLEOTIDE SEQUENCE [LARGE SCALE GENOMIC DNA]</scope>
    <source>
        <strain evidence="1">185</strain>
        <tissue evidence="1">Leaf</tissue>
    </source>
</reference>
<dbReference type="EMBL" id="JABFAA010000010">
    <property type="protein sequence ID" value="MBA0694645.1"/>
    <property type="molecule type" value="Genomic_DNA"/>
</dbReference>
<name>A0A7J8Y500_GOSAI</name>
<sequence>MEANTTNLNLEDEEEELIPCERDPNKEDDEYRFCLVGKALMDCRGTKVYAIQDKNRCKTSLEKKEKMALGQGREGYAASSRNELVRSKWLREEVSSRLQMGNSFIGIEIDIRSRGGIERDEST</sequence>
<proteinExistence type="predicted"/>
<evidence type="ECO:0000313" key="2">
    <source>
        <dbReference type="Proteomes" id="UP000593577"/>
    </source>
</evidence>
<keyword evidence="2" id="KW-1185">Reference proteome</keyword>
<dbReference type="AlphaFoldDB" id="A0A7J8Y500"/>
<evidence type="ECO:0000313" key="1">
    <source>
        <dbReference type="EMBL" id="MBA0694645.1"/>
    </source>
</evidence>
<accession>A0A7J8Y500</accession>
<gene>
    <name evidence="1" type="ORF">Goari_004923</name>
</gene>
<protein>
    <submittedName>
        <fullName evidence="1">Uncharacterized protein</fullName>
    </submittedName>
</protein>
<comment type="caution">
    <text evidence="1">The sequence shown here is derived from an EMBL/GenBank/DDBJ whole genome shotgun (WGS) entry which is preliminary data.</text>
</comment>